<dbReference type="PANTHER" id="PTHR12714">
    <property type="entry name" value="PROTEIN-S ISOPRENYLCYSTEINE O-METHYLTRANSFERASE"/>
    <property type="match status" value="1"/>
</dbReference>
<feature type="transmembrane region" description="Helical" evidence="5">
    <location>
        <begin position="12"/>
        <end position="28"/>
    </location>
</feature>
<evidence type="ECO:0000256" key="4">
    <source>
        <dbReference type="ARBA" id="ARBA00023136"/>
    </source>
</evidence>
<dbReference type="GO" id="GO:0012505">
    <property type="term" value="C:endomembrane system"/>
    <property type="evidence" value="ECO:0007669"/>
    <property type="project" value="UniProtKB-SubCell"/>
</dbReference>
<keyword evidence="2 5" id="KW-0812">Transmembrane</keyword>
<organism evidence="6">
    <name type="scientific">candidate division WOR-3 bacterium</name>
    <dbReference type="NCBI Taxonomy" id="2052148"/>
    <lineage>
        <taxon>Bacteria</taxon>
        <taxon>Bacteria division WOR-3</taxon>
    </lineage>
</organism>
<dbReference type="EMBL" id="DRBW01000173">
    <property type="protein sequence ID" value="HDM90441.1"/>
    <property type="molecule type" value="Genomic_DNA"/>
</dbReference>
<keyword evidence="3 5" id="KW-1133">Transmembrane helix</keyword>
<dbReference type="Proteomes" id="UP000885931">
    <property type="component" value="Unassembled WGS sequence"/>
</dbReference>
<dbReference type="GO" id="GO:0016740">
    <property type="term" value="F:transferase activity"/>
    <property type="evidence" value="ECO:0007669"/>
    <property type="project" value="UniProtKB-ARBA"/>
</dbReference>
<comment type="caution">
    <text evidence="6">The sequence shown here is derived from an EMBL/GenBank/DDBJ whole genome shotgun (WGS) entry which is preliminary data.</text>
</comment>
<dbReference type="AlphaFoldDB" id="A0A7C0X9K1"/>
<evidence type="ECO:0000256" key="3">
    <source>
        <dbReference type="ARBA" id="ARBA00022989"/>
    </source>
</evidence>
<dbReference type="Pfam" id="PF04191">
    <property type="entry name" value="PEMT"/>
    <property type="match status" value="1"/>
</dbReference>
<evidence type="ECO:0000256" key="2">
    <source>
        <dbReference type="ARBA" id="ARBA00022692"/>
    </source>
</evidence>
<dbReference type="InterPro" id="IPR007318">
    <property type="entry name" value="Phopholipid_MeTrfase"/>
</dbReference>
<feature type="transmembrane region" description="Helical" evidence="5">
    <location>
        <begin position="173"/>
        <end position="191"/>
    </location>
</feature>
<evidence type="ECO:0000313" key="6">
    <source>
        <dbReference type="EMBL" id="HDM90441.1"/>
    </source>
</evidence>
<evidence type="ECO:0000256" key="1">
    <source>
        <dbReference type="ARBA" id="ARBA00004127"/>
    </source>
</evidence>
<feature type="transmembrane region" description="Helical" evidence="5">
    <location>
        <begin position="101"/>
        <end position="119"/>
    </location>
</feature>
<feature type="transmembrane region" description="Helical" evidence="5">
    <location>
        <begin position="76"/>
        <end position="95"/>
    </location>
</feature>
<proteinExistence type="predicted"/>
<gene>
    <name evidence="6" type="ORF">ENG67_04450</name>
</gene>
<dbReference type="PANTHER" id="PTHR12714:SF9">
    <property type="entry name" value="PROTEIN-S-ISOPRENYLCYSTEINE O-METHYLTRANSFERASE"/>
    <property type="match status" value="1"/>
</dbReference>
<evidence type="ECO:0000256" key="5">
    <source>
        <dbReference type="SAM" id="Phobius"/>
    </source>
</evidence>
<dbReference type="Gene3D" id="1.20.120.1630">
    <property type="match status" value="1"/>
</dbReference>
<comment type="subcellular location">
    <subcellularLocation>
        <location evidence="1">Endomembrane system</location>
        <topology evidence="1">Multi-pass membrane protein</topology>
    </subcellularLocation>
</comment>
<name>A0A7C0X9K1_UNCW3</name>
<sequence length="195" mass="22477">MRIGEVLFSKRGYVGIPYFLLVLFLSKWDSRLFIVGLLICLLGEALRLWSVAYAGLTTGGREITAKTLVTSGPYSFVRNPIYLGNFLIGLGYTVALGVLRWEVLAIYFIGFFLEYYLIVRAEESYLEQKFGEEYSRYRASVPRFLPKVFRRYSSAENVSPDFKMALLSEKSTLLLLLGLYVLFFLRLSFFFQNPK</sequence>
<accession>A0A7C0X9K1</accession>
<reference evidence="6" key="1">
    <citation type="journal article" date="2020" name="mSystems">
        <title>Genome- and Community-Level Interaction Insights into Carbon Utilization and Element Cycling Functions of Hydrothermarchaeota in Hydrothermal Sediment.</title>
        <authorList>
            <person name="Zhou Z."/>
            <person name="Liu Y."/>
            <person name="Xu W."/>
            <person name="Pan J."/>
            <person name="Luo Z.H."/>
            <person name="Li M."/>
        </authorList>
    </citation>
    <scope>NUCLEOTIDE SEQUENCE [LARGE SCALE GENOMIC DNA]</scope>
    <source>
        <strain evidence="6">HyVt-237</strain>
    </source>
</reference>
<feature type="transmembrane region" description="Helical" evidence="5">
    <location>
        <begin position="34"/>
        <end position="56"/>
    </location>
</feature>
<protein>
    <submittedName>
        <fullName evidence="6">Isoprenylcysteine carboxylmethyltransferase family protein</fullName>
    </submittedName>
</protein>
<keyword evidence="4 5" id="KW-0472">Membrane</keyword>